<name>C2EIZ7_9LACO</name>
<dbReference type="EMBL" id="ACGT01000036">
    <property type="protein sequence ID" value="EEJ73473.1"/>
    <property type="molecule type" value="Genomic_DNA"/>
</dbReference>
<dbReference type="Pfam" id="PF19866">
    <property type="entry name" value="DUF6339"/>
    <property type="match status" value="1"/>
</dbReference>
<evidence type="ECO:0000313" key="2">
    <source>
        <dbReference type="Proteomes" id="UP000003531"/>
    </source>
</evidence>
<comment type="caution">
    <text evidence="1">The sequence shown here is derived from an EMBL/GenBank/DDBJ whole genome shotgun (WGS) entry which is preliminary data.</text>
</comment>
<protein>
    <submittedName>
        <fullName evidence="1">Uncharacterized protein</fullName>
    </submittedName>
</protein>
<dbReference type="InterPro" id="IPR045920">
    <property type="entry name" value="DUF6339"/>
</dbReference>
<proteinExistence type="predicted"/>
<dbReference type="AlphaFoldDB" id="C2EIZ7"/>
<organism evidence="1 2">
    <name type="scientific">Ligilactobacillus salivarius DSM 20555 = ATCC 11741</name>
    <dbReference type="NCBI Taxonomy" id="1423799"/>
    <lineage>
        <taxon>Bacteria</taxon>
        <taxon>Bacillati</taxon>
        <taxon>Bacillota</taxon>
        <taxon>Bacilli</taxon>
        <taxon>Lactobacillales</taxon>
        <taxon>Lactobacillaceae</taxon>
        <taxon>Ligilactobacillus</taxon>
    </lineage>
</organism>
<sequence>MELKIKAKTCDENFLEEIKRNFDTKYIDLYRNFDKKGIQELFNNELVYDIEHEFEYLELFDPKSFSDLFTNNIKNTYEALKFLTPVQASREEFWFTMINTVYLDYLLDYLKTVSNSKNFNEKVKNSIFYNSSNIRAQVIQRISRYWWLGYKTYDEKNVSNPYWLTEYFFEYDGSSKIISFFSSNLTNNKDIALGIIEGIKDRDDKVINNRWTYLTMNKYFNAMGGVRILDIMTREEIKKETMKHIDYIVKNPELLSAEDRKRVIKS</sequence>
<dbReference type="Proteomes" id="UP000003531">
    <property type="component" value="Unassembled WGS sequence"/>
</dbReference>
<gene>
    <name evidence="1" type="ORF">HMPREF0545_1619</name>
</gene>
<accession>C2EIZ7</accession>
<evidence type="ECO:0000313" key="1">
    <source>
        <dbReference type="EMBL" id="EEJ73473.1"/>
    </source>
</evidence>
<dbReference type="HOGENOM" id="CLU_067511_0_0_9"/>
<reference evidence="1 2" key="1">
    <citation type="submission" date="2009-01" db="EMBL/GenBank/DDBJ databases">
        <authorList>
            <person name="Qin X."/>
            <person name="Bachman B."/>
            <person name="Battles P."/>
            <person name="Bell A."/>
            <person name="Bess C."/>
            <person name="Bickham C."/>
            <person name="Chaboub L."/>
            <person name="Chen D."/>
            <person name="Coyle M."/>
            <person name="Deiros D.R."/>
            <person name="Dinh H."/>
            <person name="Forbes L."/>
            <person name="Fowler G."/>
            <person name="Francisco L."/>
            <person name="Fu Q."/>
            <person name="Gubbala S."/>
            <person name="Hale W."/>
            <person name="Han Y."/>
            <person name="Hemphill L."/>
            <person name="Highlander S.K."/>
            <person name="Hirani K."/>
            <person name="Hogues M."/>
            <person name="Jackson L."/>
            <person name="Jakkamsetti A."/>
            <person name="Javaid M."/>
            <person name="Jiang H."/>
            <person name="Korchina V."/>
            <person name="Kovar C."/>
            <person name="Lara F."/>
            <person name="Lee S."/>
            <person name="Mata R."/>
            <person name="Mathew T."/>
            <person name="Moen C."/>
            <person name="Morales K."/>
            <person name="Munidasa M."/>
            <person name="Nazareth L."/>
            <person name="Ngo R."/>
            <person name="Nguyen L."/>
            <person name="Okwuonu G."/>
            <person name="Ongeri F."/>
            <person name="Patil S."/>
            <person name="Petrosino J."/>
            <person name="Pham C."/>
            <person name="Pham P."/>
            <person name="Pu L.-L."/>
            <person name="Puazo M."/>
            <person name="Raj R."/>
            <person name="Reid J."/>
            <person name="Rouhana J."/>
            <person name="Saada N."/>
            <person name="Shang Y."/>
            <person name="Simmons D."/>
            <person name="Thornton R."/>
            <person name="Warren J."/>
            <person name="Weissenberger G."/>
            <person name="Zhang J."/>
            <person name="Zhang L."/>
            <person name="Zhou C."/>
            <person name="Zhu D."/>
            <person name="Muzny D."/>
            <person name="Worley K."/>
            <person name="Gibbs R."/>
        </authorList>
    </citation>
    <scope>NUCLEOTIDE SEQUENCE [LARGE SCALE GENOMIC DNA]</scope>
    <source>
        <strain evidence="1 2">ATCC 11741</strain>
    </source>
</reference>